<keyword evidence="5 9" id="KW-0862">Zinc</keyword>
<dbReference type="EMBL" id="AB433591">
    <property type="protein sequence ID" value="BAG74356.1"/>
    <property type="molecule type" value="mRNA"/>
</dbReference>
<keyword evidence="8" id="KW-1015">Disulfide bond</keyword>
<evidence type="ECO:0000259" key="11">
    <source>
        <dbReference type="PROSITE" id="PS51864"/>
    </source>
</evidence>
<keyword evidence="2 9" id="KW-0479">Metal-binding</keyword>
<accession>B5UA88</accession>
<feature type="active site" evidence="9">
    <location>
        <position position="213"/>
    </location>
</feature>
<dbReference type="AlphaFoldDB" id="B5UA88"/>
<sequence>MGGKLASILALALLLSISHSAHVGDKNDRHETNESSDISSRILNAHKATYGLEDELLHEQSRPDQDQHVKIHGEYVSTEETNESSDISSRILEANKDISDHLMEGDVALPRTRNAMRCLYYDCKWPKSRSGLVEVPYNISDYYYASEKRTIERAMAALHEKTCVRFVPHTNQLHYLSIESKTGCWSLVGRIGGKQRVSLNAFSCLQNGIVQHELLHALGFYHEHTRSDRDQYVRINWEHVSAGAISNFKKRDTNNLDTPYDYSSVMHYGRYADSTSRLHPTITPIPDASMEIGQRNELSEIDILKINKLYKCGGLQ</sequence>
<comment type="caution">
    <text evidence="9">Lacks conserved residue(s) required for the propagation of feature annotation.</text>
</comment>
<dbReference type="SUPFAM" id="SSF55486">
    <property type="entry name" value="Metalloproteases ('zincins'), catalytic domain"/>
    <property type="match status" value="1"/>
</dbReference>
<evidence type="ECO:0000256" key="5">
    <source>
        <dbReference type="ARBA" id="ARBA00022833"/>
    </source>
</evidence>
<reference evidence="12" key="1">
    <citation type="submission" date="2008-04" db="EMBL/GenBank/DDBJ databases">
        <title>Different hatching strategy in embryos of two species in the same order, Pacific herring Clupea pallasi and Japanese anchovy Engraulis japonicus belonging to Clupeiformes, and its environmental adaptation.</title>
        <authorList>
            <person name="Kawaguchi M."/>
            <person name="Fujita H."/>
            <person name="Yoshizaki N."/>
            <person name="Hiroi J."/>
            <person name="Okouchi H."/>
            <person name="Nagakura Y."/>
            <person name="Noda T."/>
            <person name="Kikkawa T."/>
            <person name="Minowa Y."/>
            <person name="Watanabe S."/>
            <person name="Katayama S."/>
            <person name="Iwamuro S."/>
            <person name="Iuchi I."/>
            <person name="Yasumasu S."/>
        </authorList>
    </citation>
    <scope>NUCLEOTIDE SEQUENCE</scope>
</reference>
<dbReference type="CDD" id="cd04283">
    <property type="entry name" value="ZnMc_hatching_enzyme"/>
    <property type="match status" value="1"/>
</dbReference>
<dbReference type="EC" id="3.4.24.-" evidence="10"/>
<dbReference type="FunFam" id="3.40.390.10:FF:000040">
    <property type="entry name" value="Metalloendopeptidase"/>
    <property type="match status" value="1"/>
</dbReference>
<dbReference type="PANTHER" id="PTHR10127:SF839">
    <property type="entry name" value="HATCHING ENZYME 1.2-RELATED"/>
    <property type="match status" value="1"/>
</dbReference>
<dbReference type="GO" id="GO:0008270">
    <property type="term" value="F:zinc ion binding"/>
    <property type="evidence" value="ECO:0007669"/>
    <property type="project" value="UniProtKB-UniRule"/>
</dbReference>
<dbReference type="Gene3D" id="3.40.390.10">
    <property type="entry name" value="Collagenase (Catalytic Domain)"/>
    <property type="match status" value="1"/>
</dbReference>
<evidence type="ECO:0000256" key="1">
    <source>
        <dbReference type="ARBA" id="ARBA00022670"/>
    </source>
</evidence>
<comment type="cofactor">
    <cofactor evidence="9 10">
        <name>Zn(2+)</name>
        <dbReference type="ChEBI" id="CHEBI:29105"/>
    </cofactor>
    <text evidence="9 10">Binds 1 zinc ion per subunit.</text>
</comment>
<dbReference type="PRINTS" id="PR00480">
    <property type="entry name" value="ASTACIN"/>
</dbReference>
<feature type="binding site" evidence="9">
    <location>
        <position position="222"/>
    </location>
    <ligand>
        <name>Zn(2+)</name>
        <dbReference type="ChEBI" id="CHEBI:29105"/>
        <note>catalytic</note>
    </ligand>
</feature>
<gene>
    <name evidence="12" type="primary">AcHE5</name>
</gene>
<evidence type="ECO:0000256" key="8">
    <source>
        <dbReference type="ARBA" id="ARBA00023157"/>
    </source>
</evidence>
<dbReference type="MEROPS" id="M12.006"/>
<keyword evidence="7" id="KW-0865">Zymogen</keyword>
<dbReference type="PANTHER" id="PTHR10127">
    <property type="entry name" value="DISCOIDIN, CUB, EGF, LAMININ , AND ZINC METALLOPROTEASE DOMAIN CONTAINING"/>
    <property type="match status" value="1"/>
</dbReference>
<dbReference type="InterPro" id="IPR001506">
    <property type="entry name" value="Peptidase_M12A"/>
</dbReference>
<evidence type="ECO:0000256" key="2">
    <source>
        <dbReference type="ARBA" id="ARBA00022723"/>
    </source>
</evidence>
<dbReference type="GO" id="GO:0006508">
    <property type="term" value="P:proteolysis"/>
    <property type="evidence" value="ECO:0007669"/>
    <property type="project" value="UniProtKB-KW"/>
</dbReference>
<feature type="binding site" evidence="9">
    <location>
        <position position="212"/>
    </location>
    <ligand>
        <name>Zn(2+)</name>
        <dbReference type="ChEBI" id="CHEBI:29105"/>
        <note>catalytic</note>
    </ligand>
</feature>
<keyword evidence="1 9" id="KW-0645">Protease</keyword>
<name>B5UA88_ENGJA</name>
<evidence type="ECO:0000256" key="4">
    <source>
        <dbReference type="ARBA" id="ARBA00022801"/>
    </source>
</evidence>
<feature type="domain" description="Peptidase M12A" evidence="11">
    <location>
        <begin position="114"/>
        <end position="313"/>
    </location>
</feature>
<evidence type="ECO:0000256" key="6">
    <source>
        <dbReference type="ARBA" id="ARBA00023049"/>
    </source>
</evidence>
<organism evidence="12">
    <name type="scientific">Engraulis japonicus</name>
    <name type="common">Japanese anchovy</name>
    <dbReference type="NCBI Taxonomy" id="42892"/>
    <lineage>
        <taxon>Eukaryota</taxon>
        <taxon>Metazoa</taxon>
        <taxon>Chordata</taxon>
        <taxon>Craniata</taxon>
        <taxon>Vertebrata</taxon>
        <taxon>Euteleostomi</taxon>
        <taxon>Actinopterygii</taxon>
        <taxon>Neopterygii</taxon>
        <taxon>Teleostei</taxon>
        <taxon>Clupei</taxon>
        <taxon>Clupeiformes</taxon>
        <taxon>Clupeoidei</taxon>
        <taxon>Engraulidae</taxon>
        <taxon>Engraulinae</taxon>
        <taxon>Engraulis</taxon>
    </lineage>
</organism>
<evidence type="ECO:0000256" key="7">
    <source>
        <dbReference type="ARBA" id="ARBA00023145"/>
    </source>
</evidence>
<feature type="signal peptide" evidence="10">
    <location>
        <begin position="1"/>
        <end position="20"/>
    </location>
</feature>
<dbReference type="InterPro" id="IPR006026">
    <property type="entry name" value="Peptidase_Metallo"/>
</dbReference>
<protein>
    <recommendedName>
        <fullName evidence="10">Metalloendopeptidase</fullName>
        <ecNumber evidence="10">3.4.24.-</ecNumber>
    </recommendedName>
</protein>
<dbReference type="Pfam" id="PF01400">
    <property type="entry name" value="Astacin"/>
    <property type="match status" value="1"/>
</dbReference>
<evidence type="ECO:0000313" key="12">
    <source>
        <dbReference type="EMBL" id="BAG74356.1"/>
    </source>
</evidence>
<keyword evidence="3 10" id="KW-0732">Signal</keyword>
<dbReference type="InterPro" id="IPR034039">
    <property type="entry name" value="ZnMP_hatching_enz"/>
</dbReference>
<dbReference type="GO" id="GO:0004222">
    <property type="term" value="F:metalloendopeptidase activity"/>
    <property type="evidence" value="ECO:0007669"/>
    <property type="project" value="UniProtKB-UniRule"/>
</dbReference>
<feature type="chain" id="PRO_5005123516" description="Metalloendopeptidase" evidence="10">
    <location>
        <begin position="21"/>
        <end position="316"/>
    </location>
</feature>
<dbReference type="InterPro" id="IPR024079">
    <property type="entry name" value="MetalloPept_cat_dom_sf"/>
</dbReference>
<evidence type="ECO:0000256" key="10">
    <source>
        <dbReference type="RuleBase" id="RU361183"/>
    </source>
</evidence>
<proteinExistence type="evidence at transcript level"/>
<dbReference type="SMART" id="SM00235">
    <property type="entry name" value="ZnMc"/>
    <property type="match status" value="1"/>
</dbReference>
<keyword evidence="6 9" id="KW-0482">Metalloprotease</keyword>
<dbReference type="PROSITE" id="PS51864">
    <property type="entry name" value="ASTACIN"/>
    <property type="match status" value="1"/>
</dbReference>
<feature type="binding site" evidence="9">
    <location>
        <position position="216"/>
    </location>
    <ligand>
        <name>Zn(2+)</name>
        <dbReference type="ChEBI" id="CHEBI:29105"/>
        <note>catalytic</note>
    </ligand>
</feature>
<keyword evidence="4 9" id="KW-0378">Hydrolase</keyword>
<evidence type="ECO:0000256" key="3">
    <source>
        <dbReference type="ARBA" id="ARBA00022729"/>
    </source>
</evidence>
<evidence type="ECO:0000256" key="9">
    <source>
        <dbReference type="PROSITE-ProRule" id="PRU01211"/>
    </source>
</evidence>